<dbReference type="Proteomes" id="UP001174997">
    <property type="component" value="Unassembled WGS sequence"/>
</dbReference>
<feature type="compositionally biased region" description="Polar residues" evidence="1">
    <location>
        <begin position="452"/>
        <end position="466"/>
    </location>
</feature>
<feature type="compositionally biased region" description="Polar residues" evidence="1">
    <location>
        <begin position="577"/>
        <end position="596"/>
    </location>
</feature>
<feature type="compositionally biased region" description="Polar residues" evidence="1">
    <location>
        <begin position="412"/>
        <end position="430"/>
    </location>
</feature>
<feature type="compositionally biased region" description="Basic residues" evidence="1">
    <location>
        <begin position="1"/>
        <end position="11"/>
    </location>
</feature>
<sequence length="1051" mass="115461">MEPIHTTRRSQSHGALNRSYHSRQQLRSVNENSSLLVSPGPLESMLKTTTETGDIGLFSIRPVRSSGNFHASSSRRRPGYGETPLSRRPNGDGIRSYSLRDDRRWLPSYRDTTSEIISMYGSDSRRSASSAFTPPCNDMGNRSYSMTTCSSRRPPSQKPSGDMQTQQHEGYLQRPRSPFPYPTRLKRPGVRPASPALTENGAVDYSKMVGIDRVSRRTVHGSYKPTYPHYGNRQMPRLRQDGTSSSESFPNYGAADKYSLHGGLSPLSPAPWGHRYRGRLGSSASEHSLRTSSLTSILNMYQRSTCGPPTRNPSLRVQPPGTFYYDYSEGFDYTTDSPPPLPDFPSDIATRSTSFCQSRDMDNDPRTDLHDVVKYHRSPSGPTLQSEEKPLNLQTHSQDSEEIDSQSQGDQHSLQDTPRQMPRNEQSNANIMKENSPRFHTERSPFPFNGGVKSQGSSSDEVTASSRGAGMAQSSRYEDEEWSIGTAVVRRRQNASLTVRSHLQFSTPRAARVSTTRSYDENMRRLAASPSKPSPLSDSTHHSLPAHYRERRTVSSSLRVQTRRNTAYPRDFGYSGLASTEDSSGGNASTDTQDGFATSEDGMGHSHTDFSSLPDQNQDKAVACGSAADADGHVLEQLHMDDPGTRGHRRNLAMPVINTNDLRNLTESDIDSIVDRSRTPMLAPHPISPARQLRLQNSVPQLMKALPPLPGISVRSESCIANFSSQDLEYVMGFPTPEPSSFGVGYTTMVDPMFPYSSDQQEPMFKMPSSPLAYAMGTDEPWDNGAHVDQREQPRRSGSRNSSRNSKLKLKVSRGALNKMHAEGIGGRRNTVTGPAREWSGPPLPPRGQPSMSHLNQGVANMDSLIESAGEAEKTDTGNGEVAFLNSPLSSIPAPALPDRHQDHVGDQPSPATQEVREVTSPTGRSEVRSSLSHDSCVSGKSPRGLKKRFSDLRVRLAESRLRSAETLTPTGRIGEVIEVVNIPPVEAPMSESGHGSRVNLAKKDGDGDNNASDGDAGKHQGRGFRGRMSRWFKTARQVVMGACSGSGKRG</sequence>
<evidence type="ECO:0000313" key="2">
    <source>
        <dbReference type="EMBL" id="KAK0673246.1"/>
    </source>
</evidence>
<feature type="region of interest" description="Disordered" evidence="1">
    <location>
        <begin position="1"/>
        <end position="21"/>
    </location>
</feature>
<protein>
    <submittedName>
        <fullName evidence="2">Uncharacterized protein</fullName>
    </submittedName>
</protein>
<feature type="region of interest" description="Disordered" evidence="1">
    <location>
        <begin position="373"/>
        <end position="480"/>
    </location>
</feature>
<proteinExistence type="predicted"/>
<feature type="compositionally biased region" description="Basic and acidic residues" evidence="1">
    <location>
        <begin position="786"/>
        <end position="795"/>
    </location>
</feature>
<feature type="region of interest" description="Disordered" evidence="1">
    <location>
        <begin position="505"/>
        <end position="617"/>
    </location>
</feature>
<feature type="region of interest" description="Disordered" evidence="1">
    <location>
        <begin position="870"/>
        <end position="945"/>
    </location>
</feature>
<accession>A0AA40DH10</accession>
<dbReference type="AlphaFoldDB" id="A0AA40DH10"/>
<keyword evidence="3" id="KW-1185">Reference proteome</keyword>
<reference evidence="2" key="1">
    <citation type="submission" date="2023-06" db="EMBL/GenBank/DDBJ databases">
        <title>Genome-scale phylogeny and comparative genomics of the fungal order Sordariales.</title>
        <authorList>
            <consortium name="Lawrence Berkeley National Laboratory"/>
            <person name="Hensen N."/>
            <person name="Bonometti L."/>
            <person name="Westerberg I."/>
            <person name="Brannstrom I.O."/>
            <person name="Guillou S."/>
            <person name="Cros-Aarteil S."/>
            <person name="Calhoun S."/>
            <person name="Haridas S."/>
            <person name="Kuo A."/>
            <person name="Mondo S."/>
            <person name="Pangilinan J."/>
            <person name="Riley R."/>
            <person name="Labutti K."/>
            <person name="Andreopoulos B."/>
            <person name="Lipzen A."/>
            <person name="Chen C."/>
            <person name="Yanf M."/>
            <person name="Daum C."/>
            <person name="Ng V."/>
            <person name="Clum A."/>
            <person name="Steindorff A."/>
            <person name="Ohm R."/>
            <person name="Martin F."/>
            <person name="Silar P."/>
            <person name="Natvig D."/>
            <person name="Lalanne C."/>
            <person name="Gautier V."/>
            <person name="Ament-Velasquez S.L."/>
            <person name="Kruys A."/>
            <person name="Hutchinson M.I."/>
            <person name="Powell A.J."/>
            <person name="Barry K."/>
            <person name="Miller A.N."/>
            <person name="Grigoriev I.V."/>
            <person name="Debuchy R."/>
            <person name="Gladieux P."/>
            <person name="Thoren M.H."/>
            <person name="Johannesson H."/>
        </authorList>
    </citation>
    <scope>NUCLEOTIDE SEQUENCE</scope>
    <source>
        <strain evidence="2">CBS 307.81</strain>
    </source>
</reference>
<dbReference type="EMBL" id="JAULSY010000007">
    <property type="protein sequence ID" value="KAK0673246.1"/>
    <property type="molecule type" value="Genomic_DNA"/>
</dbReference>
<feature type="region of interest" description="Disordered" evidence="1">
    <location>
        <begin position="222"/>
        <end position="246"/>
    </location>
</feature>
<gene>
    <name evidence="2" type="ORF">QBC41DRAFT_298743</name>
</gene>
<feature type="region of interest" description="Disordered" evidence="1">
    <location>
        <begin position="302"/>
        <end position="321"/>
    </location>
</feature>
<feature type="compositionally biased region" description="Polar residues" evidence="1">
    <location>
        <begin position="140"/>
        <end position="168"/>
    </location>
</feature>
<feature type="region of interest" description="Disordered" evidence="1">
    <location>
        <begin position="125"/>
        <end position="198"/>
    </location>
</feature>
<feature type="compositionally biased region" description="Polar residues" evidence="1">
    <location>
        <begin position="554"/>
        <end position="565"/>
    </location>
</feature>
<name>A0AA40DH10_9PEZI</name>
<evidence type="ECO:0000256" key="1">
    <source>
        <dbReference type="SAM" id="MobiDB-lite"/>
    </source>
</evidence>
<feature type="region of interest" description="Disordered" evidence="1">
    <location>
        <begin position="769"/>
        <end position="855"/>
    </location>
</feature>
<feature type="compositionally biased region" description="Polar residues" evidence="1">
    <location>
        <begin position="920"/>
        <end position="936"/>
    </location>
</feature>
<organism evidence="2 3">
    <name type="scientific">Cercophora samala</name>
    <dbReference type="NCBI Taxonomy" id="330535"/>
    <lineage>
        <taxon>Eukaryota</taxon>
        <taxon>Fungi</taxon>
        <taxon>Dikarya</taxon>
        <taxon>Ascomycota</taxon>
        <taxon>Pezizomycotina</taxon>
        <taxon>Sordariomycetes</taxon>
        <taxon>Sordariomycetidae</taxon>
        <taxon>Sordariales</taxon>
        <taxon>Lasiosphaeriaceae</taxon>
        <taxon>Cercophora</taxon>
    </lineage>
</organism>
<feature type="region of interest" description="Disordered" evidence="1">
    <location>
        <begin position="328"/>
        <end position="350"/>
    </location>
</feature>
<feature type="compositionally biased region" description="Polar residues" evidence="1">
    <location>
        <begin position="505"/>
        <end position="517"/>
    </location>
</feature>
<evidence type="ECO:0000313" key="3">
    <source>
        <dbReference type="Proteomes" id="UP001174997"/>
    </source>
</evidence>
<comment type="caution">
    <text evidence="2">The sequence shown here is derived from an EMBL/GenBank/DDBJ whole genome shotgun (WGS) entry which is preliminary data.</text>
</comment>
<feature type="region of interest" description="Disordered" evidence="1">
    <location>
        <begin position="988"/>
        <end position="1025"/>
    </location>
</feature>
<feature type="compositionally biased region" description="Polar residues" evidence="1">
    <location>
        <begin position="302"/>
        <end position="315"/>
    </location>
</feature>
<feature type="region of interest" description="Disordered" evidence="1">
    <location>
        <begin position="28"/>
        <end position="47"/>
    </location>
</feature>
<feature type="compositionally biased region" description="Low complexity" evidence="1">
    <location>
        <begin position="529"/>
        <end position="538"/>
    </location>
</feature>
<feature type="region of interest" description="Disordered" evidence="1">
    <location>
        <begin position="64"/>
        <end position="97"/>
    </location>
</feature>